<accession>A0A5C3KLT6</accession>
<evidence type="ECO:0000313" key="2">
    <source>
        <dbReference type="Proteomes" id="UP000307440"/>
    </source>
</evidence>
<gene>
    <name evidence="1" type="ORF">FA15DRAFT_102283</name>
</gene>
<organism evidence="1 2">
    <name type="scientific">Coprinopsis marcescibilis</name>
    <name type="common">Agaric fungus</name>
    <name type="synonym">Psathyrella marcescibilis</name>
    <dbReference type="NCBI Taxonomy" id="230819"/>
    <lineage>
        <taxon>Eukaryota</taxon>
        <taxon>Fungi</taxon>
        <taxon>Dikarya</taxon>
        <taxon>Basidiomycota</taxon>
        <taxon>Agaricomycotina</taxon>
        <taxon>Agaricomycetes</taxon>
        <taxon>Agaricomycetidae</taxon>
        <taxon>Agaricales</taxon>
        <taxon>Agaricineae</taxon>
        <taxon>Psathyrellaceae</taxon>
        <taxon>Coprinopsis</taxon>
    </lineage>
</organism>
<sequence>MSFTGRGGGLKWALWNVGLLWFGSGRTRITLVARLRPRRVLARSASCLFLFLFSDIHYDCSLPFHSLPELFLPYTACSRFLLLKLWRRRNVCMSVGKSRGAHSILVHDYSLLRSGLVVRSSALGTFVVTTTYY</sequence>
<evidence type="ECO:0000313" key="1">
    <source>
        <dbReference type="EMBL" id="TFK20947.1"/>
    </source>
</evidence>
<proteinExistence type="predicted"/>
<dbReference type="AlphaFoldDB" id="A0A5C3KLT6"/>
<reference evidence="1 2" key="1">
    <citation type="journal article" date="2019" name="Nat. Ecol. Evol.">
        <title>Megaphylogeny resolves global patterns of mushroom evolution.</title>
        <authorList>
            <person name="Varga T."/>
            <person name="Krizsan K."/>
            <person name="Foldi C."/>
            <person name="Dima B."/>
            <person name="Sanchez-Garcia M."/>
            <person name="Sanchez-Ramirez S."/>
            <person name="Szollosi G.J."/>
            <person name="Szarkandi J.G."/>
            <person name="Papp V."/>
            <person name="Albert L."/>
            <person name="Andreopoulos W."/>
            <person name="Angelini C."/>
            <person name="Antonin V."/>
            <person name="Barry K.W."/>
            <person name="Bougher N.L."/>
            <person name="Buchanan P."/>
            <person name="Buyck B."/>
            <person name="Bense V."/>
            <person name="Catcheside P."/>
            <person name="Chovatia M."/>
            <person name="Cooper J."/>
            <person name="Damon W."/>
            <person name="Desjardin D."/>
            <person name="Finy P."/>
            <person name="Geml J."/>
            <person name="Haridas S."/>
            <person name="Hughes K."/>
            <person name="Justo A."/>
            <person name="Karasinski D."/>
            <person name="Kautmanova I."/>
            <person name="Kiss B."/>
            <person name="Kocsube S."/>
            <person name="Kotiranta H."/>
            <person name="LaButti K.M."/>
            <person name="Lechner B.E."/>
            <person name="Liimatainen K."/>
            <person name="Lipzen A."/>
            <person name="Lukacs Z."/>
            <person name="Mihaltcheva S."/>
            <person name="Morgado L.N."/>
            <person name="Niskanen T."/>
            <person name="Noordeloos M.E."/>
            <person name="Ohm R.A."/>
            <person name="Ortiz-Santana B."/>
            <person name="Ovrebo C."/>
            <person name="Racz N."/>
            <person name="Riley R."/>
            <person name="Savchenko A."/>
            <person name="Shiryaev A."/>
            <person name="Soop K."/>
            <person name="Spirin V."/>
            <person name="Szebenyi C."/>
            <person name="Tomsovsky M."/>
            <person name="Tulloss R.E."/>
            <person name="Uehling J."/>
            <person name="Grigoriev I.V."/>
            <person name="Vagvolgyi C."/>
            <person name="Papp T."/>
            <person name="Martin F.M."/>
            <person name="Miettinen O."/>
            <person name="Hibbett D.S."/>
            <person name="Nagy L.G."/>
        </authorList>
    </citation>
    <scope>NUCLEOTIDE SEQUENCE [LARGE SCALE GENOMIC DNA]</scope>
    <source>
        <strain evidence="1 2">CBS 121175</strain>
    </source>
</reference>
<keyword evidence="2" id="KW-1185">Reference proteome</keyword>
<dbReference type="Proteomes" id="UP000307440">
    <property type="component" value="Unassembled WGS sequence"/>
</dbReference>
<dbReference type="EMBL" id="ML210283">
    <property type="protein sequence ID" value="TFK20947.1"/>
    <property type="molecule type" value="Genomic_DNA"/>
</dbReference>
<protein>
    <submittedName>
        <fullName evidence="1">Uncharacterized protein</fullName>
    </submittedName>
</protein>
<name>A0A5C3KLT6_COPMA</name>